<proteinExistence type="predicted"/>
<keyword evidence="2" id="KW-1185">Reference proteome</keyword>
<sequence>MNYNTKSGEDVEEDDIMVERDVADVANTLTDQYLSKEPSFIHTLNLNNMHVPKFPEYVNTVVIIGTVSAVAADDEFIIEMEFNSRETVIVAVNEYTIGRYVDYRVYESKPTTFYAKCVQYETRCD</sequence>
<accession>A0A445D7N8</accession>
<dbReference type="AlphaFoldDB" id="A0A445D7N8"/>
<comment type="caution">
    <text evidence="1">The sequence shown here is derived from an EMBL/GenBank/DDBJ whole genome shotgun (WGS) entry which is preliminary data.</text>
</comment>
<name>A0A445D7N8_ARAHY</name>
<evidence type="ECO:0008006" key="3">
    <source>
        <dbReference type="Google" id="ProtNLM"/>
    </source>
</evidence>
<organism evidence="1 2">
    <name type="scientific">Arachis hypogaea</name>
    <name type="common">Peanut</name>
    <dbReference type="NCBI Taxonomy" id="3818"/>
    <lineage>
        <taxon>Eukaryota</taxon>
        <taxon>Viridiplantae</taxon>
        <taxon>Streptophyta</taxon>
        <taxon>Embryophyta</taxon>
        <taxon>Tracheophyta</taxon>
        <taxon>Spermatophyta</taxon>
        <taxon>Magnoliopsida</taxon>
        <taxon>eudicotyledons</taxon>
        <taxon>Gunneridae</taxon>
        <taxon>Pentapetalae</taxon>
        <taxon>rosids</taxon>
        <taxon>fabids</taxon>
        <taxon>Fabales</taxon>
        <taxon>Fabaceae</taxon>
        <taxon>Papilionoideae</taxon>
        <taxon>50 kb inversion clade</taxon>
        <taxon>dalbergioids sensu lato</taxon>
        <taxon>Dalbergieae</taxon>
        <taxon>Pterocarpus clade</taxon>
        <taxon>Arachis</taxon>
    </lineage>
</organism>
<reference evidence="1 2" key="1">
    <citation type="submission" date="2019-01" db="EMBL/GenBank/DDBJ databases">
        <title>Sequencing of cultivated peanut Arachis hypogaea provides insights into genome evolution and oil improvement.</title>
        <authorList>
            <person name="Chen X."/>
        </authorList>
    </citation>
    <scope>NUCLEOTIDE SEQUENCE [LARGE SCALE GENOMIC DNA]</scope>
    <source>
        <strain evidence="2">cv. Fuhuasheng</strain>
        <tissue evidence="1">Leaves</tissue>
    </source>
</reference>
<evidence type="ECO:0000313" key="2">
    <source>
        <dbReference type="Proteomes" id="UP000289738"/>
    </source>
</evidence>
<gene>
    <name evidence="1" type="ORF">Ahy_A05g025171</name>
</gene>
<protein>
    <recommendedName>
        <fullName evidence="3">Transposase MuDR plant domain-containing protein</fullName>
    </recommendedName>
</protein>
<dbReference type="Proteomes" id="UP000289738">
    <property type="component" value="Chromosome A05"/>
</dbReference>
<evidence type="ECO:0000313" key="1">
    <source>
        <dbReference type="EMBL" id="RYR59302.1"/>
    </source>
</evidence>
<dbReference type="EMBL" id="SDMP01000005">
    <property type="protein sequence ID" value="RYR59302.1"/>
    <property type="molecule type" value="Genomic_DNA"/>
</dbReference>